<evidence type="ECO:0000256" key="1">
    <source>
        <dbReference type="SAM" id="MobiDB-lite"/>
    </source>
</evidence>
<dbReference type="Proteomes" id="UP001374803">
    <property type="component" value="Chromosome"/>
</dbReference>
<evidence type="ECO:0000259" key="4">
    <source>
        <dbReference type="SMART" id="SM00978"/>
    </source>
</evidence>
<dbReference type="SMART" id="SM00978">
    <property type="entry name" value="Tim44"/>
    <property type="match status" value="1"/>
</dbReference>
<proteinExistence type="predicted"/>
<dbReference type="InterPro" id="IPR007379">
    <property type="entry name" value="Tim44-like_dom"/>
</dbReference>
<dbReference type="EMBL" id="CP089983">
    <property type="protein sequence ID" value="WXB04375.1"/>
    <property type="molecule type" value="Genomic_DNA"/>
</dbReference>
<dbReference type="PANTHER" id="PTHR41542:SF1">
    <property type="entry name" value="BLL5807 PROTEIN"/>
    <property type="match status" value="1"/>
</dbReference>
<feature type="chain" id="PRO_5045309435" evidence="3">
    <location>
        <begin position="21"/>
        <end position="509"/>
    </location>
</feature>
<keyword evidence="2" id="KW-0472">Membrane</keyword>
<feature type="signal peptide" evidence="3">
    <location>
        <begin position="1"/>
        <end position="20"/>
    </location>
</feature>
<keyword evidence="6" id="KW-1185">Reference proteome</keyword>
<dbReference type="Pfam" id="PF04280">
    <property type="entry name" value="Tim44"/>
    <property type="match status" value="1"/>
</dbReference>
<feature type="region of interest" description="Disordered" evidence="1">
    <location>
        <begin position="25"/>
        <end position="45"/>
    </location>
</feature>
<feature type="domain" description="Tim44-like" evidence="4">
    <location>
        <begin position="323"/>
        <end position="503"/>
    </location>
</feature>
<dbReference type="InterPro" id="IPR032710">
    <property type="entry name" value="NTF2-like_dom_sf"/>
</dbReference>
<sequence length="509" mass="54954">MSGFALAVLCLVCVVAVAFARPGGGQSYSGGSRSRSSSGGGSGSGGGDGGFLVELLVWLVFRHPGIGIPVVLVVVVFFVGRAMLGNKVQEWSTAATPQSVQRVQRVEAPSPPPQVMSTIPRSALDALRAVDPEFSVVLFEDFVYLLYAEIQRARSGAGRLASIAAFLSPQLAQNIQAEAAGAAALADVRGIVIGAMRLTGFSGSHSATVSVEIEFEVNYVEVNRQGGEQRFYVTDRMGLSRAQGAKSRPPARARTLDCPNCGAPLENLRGTQCAYCQQDVGGGRFDWNVGYLSTMTKERRGPLLTGDVQETGTNDPTLVDPQAVPRIHAIEQRDPAFNWDAFTGRAAHIFGALQGAWSGREAARIRPYVSDNLFQSMVYWIDLYLQAKCRNMNDNARILRIDLANVLSDTVYDAITVRIFAAGADYTISDDGKVLSGSRTRERTYSEYWTFIRGSQRQGPARTDAACPNCGAPLDISMVGNCQFCRAKVTAGEFDWVLSRIEQDESYSG</sequence>
<evidence type="ECO:0000313" key="6">
    <source>
        <dbReference type="Proteomes" id="UP001374803"/>
    </source>
</evidence>
<feature type="transmembrane region" description="Helical" evidence="2">
    <location>
        <begin position="55"/>
        <end position="79"/>
    </location>
</feature>
<evidence type="ECO:0000256" key="2">
    <source>
        <dbReference type="SAM" id="Phobius"/>
    </source>
</evidence>
<keyword evidence="3" id="KW-0732">Signal</keyword>
<accession>A0ABZ2L215</accession>
<keyword evidence="2" id="KW-1133">Transmembrane helix</keyword>
<reference evidence="5" key="1">
    <citation type="submission" date="2021-12" db="EMBL/GenBank/DDBJ databases">
        <title>Discovery of the Pendulisporaceae a myxobacterial family with distinct sporulation behavior and unique specialized metabolism.</title>
        <authorList>
            <person name="Garcia R."/>
            <person name="Popoff A."/>
            <person name="Bader C.D."/>
            <person name="Loehr J."/>
            <person name="Walesch S."/>
            <person name="Walt C."/>
            <person name="Boldt J."/>
            <person name="Bunk B."/>
            <person name="Haeckl F.J.F.P.J."/>
            <person name="Gunesch A.P."/>
            <person name="Birkelbach J."/>
            <person name="Nuebel U."/>
            <person name="Pietschmann T."/>
            <person name="Bach T."/>
            <person name="Mueller R."/>
        </authorList>
    </citation>
    <scope>NUCLEOTIDE SEQUENCE</scope>
    <source>
        <strain evidence="5">MSr11367</strain>
    </source>
</reference>
<dbReference type="RefSeq" id="WP_394834014.1">
    <property type="nucleotide sequence ID" value="NZ_CP089929.1"/>
</dbReference>
<organism evidence="5 6">
    <name type="scientific">Pendulispora rubella</name>
    <dbReference type="NCBI Taxonomy" id="2741070"/>
    <lineage>
        <taxon>Bacteria</taxon>
        <taxon>Pseudomonadati</taxon>
        <taxon>Myxococcota</taxon>
        <taxon>Myxococcia</taxon>
        <taxon>Myxococcales</taxon>
        <taxon>Sorangiineae</taxon>
        <taxon>Pendulisporaceae</taxon>
        <taxon>Pendulispora</taxon>
    </lineage>
</organism>
<evidence type="ECO:0000256" key="3">
    <source>
        <dbReference type="SAM" id="SignalP"/>
    </source>
</evidence>
<protein>
    <submittedName>
        <fullName evidence="5">Tim44-like domain-containing protein</fullName>
    </submittedName>
</protein>
<evidence type="ECO:0000313" key="5">
    <source>
        <dbReference type="EMBL" id="WXB04375.1"/>
    </source>
</evidence>
<gene>
    <name evidence="5" type="ORF">LVJ94_46670</name>
</gene>
<name>A0ABZ2L215_9BACT</name>
<dbReference type="PANTHER" id="PTHR41542">
    <property type="entry name" value="BLL5807 PROTEIN"/>
    <property type="match status" value="1"/>
</dbReference>
<dbReference type="Gene3D" id="3.10.450.240">
    <property type="match status" value="1"/>
</dbReference>
<keyword evidence="2" id="KW-0812">Transmembrane</keyword>
<dbReference type="SUPFAM" id="SSF54427">
    <property type="entry name" value="NTF2-like"/>
    <property type="match status" value="1"/>
</dbReference>